<organism evidence="6 7">
    <name type="scientific">Actinomyces denticolens</name>
    <dbReference type="NCBI Taxonomy" id="52767"/>
    <lineage>
        <taxon>Bacteria</taxon>
        <taxon>Bacillati</taxon>
        <taxon>Actinomycetota</taxon>
        <taxon>Actinomycetes</taxon>
        <taxon>Actinomycetales</taxon>
        <taxon>Actinomycetaceae</taxon>
        <taxon>Actinomyces</taxon>
    </lineage>
</organism>
<dbReference type="InterPro" id="IPR050146">
    <property type="entry name" value="Type-I_3-dehydroquinase"/>
</dbReference>
<feature type="region of interest" description="Disordered" evidence="5">
    <location>
        <begin position="280"/>
        <end position="316"/>
    </location>
</feature>
<comment type="catalytic activity">
    <reaction evidence="1 4">
        <text>3-dehydroquinate = 3-dehydroshikimate + H2O</text>
        <dbReference type="Rhea" id="RHEA:21096"/>
        <dbReference type="ChEBI" id="CHEBI:15377"/>
        <dbReference type="ChEBI" id="CHEBI:16630"/>
        <dbReference type="ChEBI" id="CHEBI:32364"/>
        <dbReference type="EC" id="4.2.1.10"/>
    </reaction>
</comment>
<feature type="binding site" evidence="4">
    <location>
        <position position="288"/>
    </location>
    <ligand>
        <name>3-dehydroquinate</name>
        <dbReference type="ChEBI" id="CHEBI:32364"/>
    </ligand>
</feature>
<feature type="compositionally biased region" description="Pro residues" evidence="5">
    <location>
        <begin position="10"/>
        <end position="20"/>
    </location>
</feature>
<dbReference type="Pfam" id="PF01487">
    <property type="entry name" value="DHquinase_I"/>
    <property type="match status" value="1"/>
</dbReference>
<dbReference type="PANTHER" id="PTHR43699:SF1">
    <property type="entry name" value="3-DEHYDROQUINATE DEHYDRATASE"/>
    <property type="match status" value="1"/>
</dbReference>
<feature type="binding site" evidence="4">
    <location>
        <position position="261"/>
    </location>
    <ligand>
        <name>3-dehydroquinate</name>
        <dbReference type="ChEBI" id="CHEBI:32364"/>
    </ligand>
</feature>
<comment type="subunit">
    <text evidence="4">Homodimer.</text>
</comment>
<feature type="binding site" evidence="4">
    <location>
        <position position="282"/>
    </location>
    <ligand>
        <name>3-dehydroquinate</name>
        <dbReference type="ChEBI" id="CHEBI:32364"/>
    </ligand>
</feature>
<feature type="binding site" evidence="4">
    <location>
        <position position="58"/>
    </location>
    <ligand>
        <name>3-dehydroquinate</name>
        <dbReference type="ChEBI" id="CHEBI:32364"/>
    </ligand>
</feature>
<feature type="region of interest" description="Disordered" evidence="5">
    <location>
        <begin position="1"/>
        <end position="21"/>
    </location>
</feature>
<feature type="binding site" evidence="4">
    <location>
        <position position="125"/>
    </location>
    <ligand>
        <name>3-dehydroquinate</name>
        <dbReference type="ChEBI" id="CHEBI:32364"/>
    </ligand>
</feature>
<dbReference type="HAMAP" id="MF_00214">
    <property type="entry name" value="AroD"/>
    <property type="match status" value="1"/>
</dbReference>
<keyword evidence="3 4" id="KW-0704">Schiff base</keyword>
<accession>A0ABY1IH91</accession>
<protein>
    <recommendedName>
        <fullName evidence="4">3-dehydroquinate dehydratase</fullName>
        <shortName evidence="4">3-dehydroquinase</shortName>
        <ecNumber evidence="4">4.2.1.10</ecNumber>
    </recommendedName>
    <alternativeName>
        <fullName evidence="4">Type I DHQase</fullName>
    </alternativeName>
    <alternativeName>
        <fullName evidence="4">Type I dehydroquinase</fullName>
        <shortName evidence="4">DHQ1</shortName>
    </alternativeName>
</protein>
<name>A0ABY1IH91_9ACTO</name>
<feature type="active site" description="Proton donor/acceptor" evidence="4">
    <location>
        <position position="192"/>
    </location>
</feature>
<keyword evidence="4" id="KW-0028">Amino-acid biosynthesis</keyword>
<proteinExistence type="inferred from homology"/>
<gene>
    <name evidence="4" type="primary">aroD</name>
    <name evidence="6" type="ORF">SAMN05216246_11352</name>
</gene>
<keyword evidence="7" id="KW-1185">Reference proteome</keyword>
<evidence type="ECO:0000256" key="4">
    <source>
        <dbReference type="HAMAP-Rule" id="MF_00214"/>
    </source>
</evidence>
<dbReference type="SUPFAM" id="SSF51569">
    <property type="entry name" value="Aldolase"/>
    <property type="match status" value="1"/>
</dbReference>
<reference evidence="6 7" key="1">
    <citation type="submission" date="2016-11" db="EMBL/GenBank/DDBJ databases">
        <authorList>
            <person name="Varghese N."/>
            <person name="Submissions S."/>
        </authorList>
    </citation>
    <scope>NUCLEOTIDE SEQUENCE [LARGE SCALE GENOMIC DNA]</scope>
    <source>
        <strain evidence="6 7">PA</strain>
    </source>
</reference>
<keyword evidence="2 4" id="KW-0456">Lyase</keyword>
<dbReference type="PANTHER" id="PTHR43699">
    <property type="entry name" value="3-DEHYDROQUINATE DEHYDRATASE"/>
    <property type="match status" value="1"/>
</dbReference>
<dbReference type="CDD" id="cd00502">
    <property type="entry name" value="DHQase_I"/>
    <property type="match status" value="1"/>
</dbReference>
<feature type="binding site" evidence="4">
    <location>
        <begin position="77"/>
        <end position="79"/>
    </location>
    <ligand>
        <name>3-dehydroquinate</name>
        <dbReference type="ChEBI" id="CHEBI:32364"/>
    </ligand>
</feature>
<dbReference type="InterPro" id="IPR001381">
    <property type="entry name" value="DHquinase_I"/>
</dbReference>
<evidence type="ECO:0000256" key="1">
    <source>
        <dbReference type="ARBA" id="ARBA00001864"/>
    </source>
</evidence>
<comment type="caution">
    <text evidence="6">The sequence shown here is derived from an EMBL/GenBank/DDBJ whole genome shotgun (WGS) entry which is preliminary data.</text>
</comment>
<dbReference type="InterPro" id="IPR013785">
    <property type="entry name" value="Aldolase_TIM"/>
</dbReference>
<keyword evidence="4" id="KW-0057">Aromatic amino acid biosynthesis</keyword>
<comment type="function">
    <text evidence="4">Involved in the third step of the chorismate pathway, which leads to the biosynthesis of aromatic amino acids. Catalyzes the cis-dehydration of 3-dehydroquinate (DHQ) and introduces the first double bond of the aromatic ring to yield 3-dehydroshikimate.</text>
</comment>
<comment type="pathway">
    <text evidence="4">Metabolic intermediate biosynthesis; chorismate biosynthesis; chorismate from D-erythrose 4-phosphate and phosphoenolpyruvate: step 3/7.</text>
</comment>
<dbReference type="Proteomes" id="UP000184390">
    <property type="component" value="Unassembled WGS sequence"/>
</dbReference>
<evidence type="ECO:0000256" key="5">
    <source>
        <dbReference type="SAM" id="MobiDB-lite"/>
    </source>
</evidence>
<evidence type="ECO:0000256" key="2">
    <source>
        <dbReference type="ARBA" id="ARBA00023239"/>
    </source>
</evidence>
<dbReference type="Gene3D" id="3.20.20.70">
    <property type="entry name" value="Aldolase class I"/>
    <property type="match status" value="1"/>
</dbReference>
<evidence type="ECO:0000256" key="3">
    <source>
        <dbReference type="ARBA" id="ARBA00023270"/>
    </source>
</evidence>
<evidence type="ECO:0000313" key="7">
    <source>
        <dbReference type="Proteomes" id="UP000184390"/>
    </source>
</evidence>
<comment type="similarity">
    <text evidence="4">Belongs to the type-I 3-dehydroquinase family.</text>
</comment>
<dbReference type="EC" id="4.2.1.10" evidence="4"/>
<dbReference type="EMBL" id="FQYL01000013">
    <property type="protein sequence ID" value="SHJ17225.1"/>
    <property type="molecule type" value="Genomic_DNA"/>
</dbReference>
<sequence length="316" mass="31728">MIEASAGAGPVPPPGSPRCPHPARIGTTELGGDHAVIAVATTADALDGARGTGGAGGSDSALAQALAASAAGADLVELRLDLLAPPTEGLAPAAPEALASSWHEAILVVAAALAPTGTPLLATARSRREGGGAALAPREHAEALGALIDLQAGGRGERPIADALDVELSTGALAALAERAHEEGIAVVASSHDFTATPPDEEMLERLERMEADGADCAKIAVMPRSEEDVDRALQVAARARASLSIPVAVISMGERGRRSRLEGWRYGSALTFATVTADPATASAPGQPPIAALLPLSHRDRSKTASKPGGSPQAD</sequence>
<feature type="active site" description="Schiff-base intermediate with substrate" evidence="4">
    <location>
        <position position="219"/>
    </location>
</feature>
<evidence type="ECO:0000313" key="6">
    <source>
        <dbReference type="EMBL" id="SHJ17225.1"/>
    </source>
</evidence>